<dbReference type="InterPro" id="IPR050248">
    <property type="entry name" value="Polysacc_deacetylase_ArnD"/>
</dbReference>
<accession>A0ABU7S0V0</accession>
<dbReference type="InterPro" id="IPR002509">
    <property type="entry name" value="NODB_dom"/>
</dbReference>
<feature type="domain" description="NodB homology" evidence="1">
    <location>
        <begin position="52"/>
        <end position="232"/>
    </location>
</feature>
<organism evidence="2 3">
    <name type="scientific">Plantactinospora sonchi</name>
    <dbReference type="NCBI Taxonomy" id="1544735"/>
    <lineage>
        <taxon>Bacteria</taxon>
        <taxon>Bacillati</taxon>
        <taxon>Actinomycetota</taxon>
        <taxon>Actinomycetes</taxon>
        <taxon>Micromonosporales</taxon>
        <taxon>Micromonosporaceae</taxon>
        <taxon>Plantactinospora</taxon>
    </lineage>
</organism>
<protein>
    <submittedName>
        <fullName evidence="2">Polysaccharide deacetylase family protein</fullName>
        <ecNumber evidence="2">3.-.-.-</ecNumber>
    </submittedName>
</protein>
<dbReference type="Gene3D" id="3.20.20.370">
    <property type="entry name" value="Glycoside hydrolase/deacetylase"/>
    <property type="match status" value="1"/>
</dbReference>
<dbReference type="InterPro" id="IPR011330">
    <property type="entry name" value="Glyco_hydro/deAcase_b/a-brl"/>
</dbReference>
<dbReference type="Pfam" id="PF01522">
    <property type="entry name" value="Polysacc_deac_1"/>
    <property type="match status" value="1"/>
</dbReference>
<dbReference type="EC" id="3.-.-.-" evidence="2"/>
<keyword evidence="2" id="KW-0378">Hydrolase</keyword>
<dbReference type="GO" id="GO:0016787">
    <property type="term" value="F:hydrolase activity"/>
    <property type="evidence" value="ECO:0007669"/>
    <property type="project" value="UniProtKB-KW"/>
</dbReference>
<dbReference type="Proteomes" id="UP001332243">
    <property type="component" value="Unassembled WGS sequence"/>
</dbReference>
<dbReference type="CDD" id="cd10917">
    <property type="entry name" value="CE4_NodB_like_6s_7s"/>
    <property type="match status" value="1"/>
</dbReference>
<sequence>MNGAPDPDHTPWSYLSAQVLHHLLFAVRGQQFLRRRAGLGGRRWPVFGVPGPGVALTVDDGPDPEWTPQVLDLLARHRIRATFFLIGARVREHPELARRILTEGHVVGNHSMWHPQPFAALSPARVRAEIVETQRAVEDVTGAVPRLFRAPGGNWSPKVLRATSELGLLPVDWTVNPSDWRSPGVDRITRRLSRSRPGHVLLCHDGGGDRSQTVTALATVLPRLLDRGLRFVVPADDGG</sequence>
<dbReference type="EMBL" id="JAZGQK010000027">
    <property type="protein sequence ID" value="MEE6262372.1"/>
    <property type="molecule type" value="Genomic_DNA"/>
</dbReference>
<reference evidence="2 3" key="1">
    <citation type="submission" date="2024-01" db="EMBL/GenBank/DDBJ databases">
        <title>Genome insights into Plantactinospora sonchi sp. nov.</title>
        <authorList>
            <person name="Wang L."/>
        </authorList>
    </citation>
    <scope>NUCLEOTIDE SEQUENCE [LARGE SCALE GENOMIC DNA]</scope>
    <source>
        <strain evidence="2 3">NEAU-QY2</strain>
    </source>
</reference>
<name>A0ABU7S0V0_9ACTN</name>
<dbReference type="SUPFAM" id="SSF88713">
    <property type="entry name" value="Glycoside hydrolase/deacetylase"/>
    <property type="match status" value="1"/>
</dbReference>
<evidence type="ECO:0000313" key="2">
    <source>
        <dbReference type="EMBL" id="MEE6262372.1"/>
    </source>
</evidence>
<dbReference type="RefSeq" id="WP_331217303.1">
    <property type="nucleotide sequence ID" value="NZ_JAZGQK010000027.1"/>
</dbReference>
<evidence type="ECO:0000313" key="3">
    <source>
        <dbReference type="Proteomes" id="UP001332243"/>
    </source>
</evidence>
<proteinExistence type="predicted"/>
<dbReference type="PANTHER" id="PTHR10587">
    <property type="entry name" value="GLYCOSYL TRANSFERASE-RELATED"/>
    <property type="match status" value="1"/>
</dbReference>
<gene>
    <name evidence="2" type="ORF">V1633_28200</name>
</gene>
<keyword evidence="3" id="KW-1185">Reference proteome</keyword>
<evidence type="ECO:0000259" key="1">
    <source>
        <dbReference type="PROSITE" id="PS51677"/>
    </source>
</evidence>
<dbReference type="PANTHER" id="PTHR10587:SF137">
    <property type="entry name" value="4-DEOXY-4-FORMAMIDO-L-ARABINOSE-PHOSPHOUNDECAPRENOL DEFORMYLASE ARND-RELATED"/>
    <property type="match status" value="1"/>
</dbReference>
<comment type="caution">
    <text evidence="2">The sequence shown here is derived from an EMBL/GenBank/DDBJ whole genome shotgun (WGS) entry which is preliminary data.</text>
</comment>
<dbReference type="PROSITE" id="PS51677">
    <property type="entry name" value="NODB"/>
    <property type="match status" value="1"/>
</dbReference>